<feature type="compositionally biased region" description="Pro residues" evidence="1">
    <location>
        <begin position="36"/>
        <end position="50"/>
    </location>
</feature>
<feature type="compositionally biased region" description="Low complexity" evidence="1">
    <location>
        <begin position="98"/>
        <end position="113"/>
    </location>
</feature>
<protein>
    <recommendedName>
        <fullName evidence="2">VWFA domain-containing protein</fullName>
    </recommendedName>
</protein>
<feature type="compositionally biased region" description="Low complexity" evidence="1">
    <location>
        <begin position="151"/>
        <end position="174"/>
    </location>
</feature>
<sequence length="460" mass="48510">MSKAPNQPGAPAPGQYGQPQPGAYPPPGQYGQPQPGAYPPPGQYGQPPAPGQYGQPPAPGQYGQQPGQYGQPQPGQYGQPQPGQYGQPQPGAYPPPGQYGQPQAPGQYGQPQPGAYPPPGQYGHPQAPGQYGQPQAPGQYGQPYPTPGQPAAPGQYGKPPAGAPAPGQYGQPQPGAYPPPGQYGQPQPGAYPPPGQYGQQQPGAYPPPGQYGQPQAPGQYGQPQPGAYPPPGQYGQPAAPGQYGAPPAAPAPAAGGGVSLVKFFDHVKHRYARDYTLIIDKSGSMSGSLWNQASAAVAKIAPFACQADPDGITVYFFSSPSPRHPKYENIRDGNMVMGLFQREKPSGTTDLHGVLKQAIDDHFIKGNKPETILVITDGIPNNESDVKKLIIATANRLTRDEDLSISFIQIGRDRSATTFLKGLDDYLTSQGARFDIVDTLTMDEMQNLSFEQMIDKSIAD</sequence>
<feature type="compositionally biased region" description="Low complexity" evidence="1">
    <location>
        <begin position="7"/>
        <end position="21"/>
    </location>
</feature>
<dbReference type="STRING" id="670386.D3B8X2"/>
<feature type="compositionally biased region" description="Low complexity" evidence="1">
    <location>
        <begin position="51"/>
        <end position="90"/>
    </location>
</feature>
<dbReference type="SMART" id="SM00327">
    <property type="entry name" value="VWA"/>
    <property type="match status" value="1"/>
</dbReference>
<dbReference type="InParanoid" id="D3B8X2"/>
<evidence type="ECO:0000313" key="3">
    <source>
        <dbReference type="EMBL" id="EFA82490.1"/>
    </source>
</evidence>
<dbReference type="Pfam" id="PF10138">
    <property type="entry name" value="vWA-TerF-like"/>
    <property type="match status" value="1"/>
</dbReference>
<dbReference type="PROSITE" id="PS50234">
    <property type="entry name" value="VWFA"/>
    <property type="match status" value="1"/>
</dbReference>
<dbReference type="OMA" id="VKHRYAR"/>
<feature type="domain" description="VWFA" evidence="2">
    <location>
        <begin position="274"/>
        <end position="458"/>
    </location>
</feature>
<evidence type="ECO:0000256" key="1">
    <source>
        <dbReference type="SAM" id="MobiDB-lite"/>
    </source>
</evidence>
<feature type="region of interest" description="Disordered" evidence="1">
    <location>
        <begin position="1"/>
        <end position="251"/>
    </location>
</feature>
<name>D3B8X2_HETP5</name>
<proteinExistence type="predicted"/>
<dbReference type="RefSeq" id="XP_020434607.1">
    <property type="nucleotide sequence ID" value="XM_020575812.1"/>
</dbReference>
<feature type="compositionally biased region" description="Low complexity" evidence="1">
    <location>
        <begin position="121"/>
        <end position="143"/>
    </location>
</feature>
<dbReference type="InterPro" id="IPR019303">
    <property type="entry name" value="vWA_TerF_C"/>
</dbReference>
<dbReference type="AlphaFoldDB" id="D3B8X2"/>
<comment type="caution">
    <text evidence="3">The sequence shown here is derived from an EMBL/GenBank/DDBJ whole genome shotgun (WGS) entry which is preliminary data.</text>
</comment>
<dbReference type="GeneID" id="31360402"/>
<keyword evidence="4" id="KW-1185">Reference proteome</keyword>
<evidence type="ECO:0000313" key="4">
    <source>
        <dbReference type="Proteomes" id="UP000001396"/>
    </source>
</evidence>
<accession>D3B8X2</accession>
<dbReference type="EMBL" id="ADBJ01000020">
    <property type="protein sequence ID" value="EFA82490.1"/>
    <property type="molecule type" value="Genomic_DNA"/>
</dbReference>
<organism evidence="3 4">
    <name type="scientific">Heterostelium pallidum (strain ATCC 26659 / Pp 5 / PN500)</name>
    <name type="common">Cellular slime mold</name>
    <name type="synonym">Polysphondylium pallidum</name>
    <dbReference type="NCBI Taxonomy" id="670386"/>
    <lineage>
        <taxon>Eukaryota</taxon>
        <taxon>Amoebozoa</taxon>
        <taxon>Evosea</taxon>
        <taxon>Eumycetozoa</taxon>
        <taxon>Dictyostelia</taxon>
        <taxon>Acytosteliales</taxon>
        <taxon>Acytosteliaceae</taxon>
        <taxon>Heterostelium</taxon>
    </lineage>
</organism>
<dbReference type="Gene3D" id="3.40.50.410">
    <property type="entry name" value="von Willebrand factor, type A domain"/>
    <property type="match status" value="1"/>
</dbReference>
<evidence type="ECO:0000259" key="2">
    <source>
        <dbReference type="PROSITE" id="PS50234"/>
    </source>
</evidence>
<feature type="compositionally biased region" description="Low complexity" evidence="1">
    <location>
        <begin position="210"/>
        <end position="225"/>
    </location>
</feature>
<dbReference type="PANTHER" id="PTHR34706:SF1">
    <property type="entry name" value="VWFA DOMAIN-CONTAINING PROTEIN"/>
    <property type="match status" value="1"/>
</dbReference>
<dbReference type="InterPro" id="IPR036465">
    <property type="entry name" value="vWFA_dom_sf"/>
</dbReference>
<dbReference type="SUPFAM" id="SSF53300">
    <property type="entry name" value="vWA-like"/>
    <property type="match status" value="1"/>
</dbReference>
<dbReference type="PANTHER" id="PTHR34706">
    <property type="entry name" value="SLR1338 PROTEIN"/>
    <property type="match status" value="1"/>
</dbReference>
<reference evidence="3 4" key="1">
    <citation type="journal article" date="2011" name="Genome Res.">
        <title>Phylogeny-wide analysis of social amoeba genomes highlights ancient origins for complex intercellular communication.</title>
        <authorList>
            <person name="Heidel A.J."/>
            <person name="Lawal H.M."/>
            <person name="Felder M."/>
            <person name="Schilde C."/>
            <person name="Helps N.R."/>
            <person name="Tunggal B."/>
            <person name="Rivero F."/>
            <person name="John U."/>
            <person name="Schleicher M."/>
            <person name="Eichinger L."/>
            <person name="Platzer M."/>
            <person name="Noegel A.A."/>
            <person name="Schaap P."/>
            <person name="Gloeckner G."/>
        </authorList>
    </citation>
    <scope>NUCLEOTIDE SEQUENCE [LARGE SCALE GENOMIC DNA]</scope>
    <source>
        <strain evidence="4">ATCC 26659 / Pp 5 / PN500</strain>
    </source>
</reference>
<gene>
    <name evidence="3" type="ORF">PPL_04915</name>
</gene>
<feature type="compositionally biased region" description="Low complexity" evidence="1">
    <location>
        <begin position="233"/>
        <end position="246"/>
    </location>
</feature>
<dbReference type="InterPro" id="IPR002035">
    <property type="entry name" value="VWF_A"/>
</dbReference>
<dbReference type="Proteomes" id="UP000001396">
    <property type="component" value="Unassembled WGS sequence"/>
</dbReference>